<dbReference type="PROSITE" id="PS51318">
    <property type="entry name" value="TAT"/>
    <property type="match status" value="1"/>
</dbReference>
<dbReference type="Proteomes" id="UP000582085">
    <property type="component" value="Unassembled WGS sequence"/>
</dbReference>
<feature type="signal peptide" evidence="1">
    <location>
        <begin position="1"/>
        <end position="25"/>
    </location>
</feature>
<dbReference type="EMBL" id="JACJIO010000004">
    <property type="protein sequence ID" value="MBA9080790.1"/>
    <property type="molecule type" value="Genomic_DNA"/>
</dbReference>
<evidence type="ECO:0000313" key="2">
    <source>
        <dbReference type="EMBL" id="MBA9080790.1"/>
    </source>
</evidence>
<keyword evidence="3" id="KW-1185">Reference proteome</keyword>
<evidence type="ECO:0000256" key="1">
    <source>
        <dbReference type="SAM" id="SignalP"/>
    </source>
</evidence>
<protein>
    <recommendedName>
        <fullName evidence="4">Tat pathway signal sequence domain protein</fullName>
    </recommendedName>
</protein>
<gene>
    <name evidence="2" type="ORF">FHR79_000895</name>
</gene>
<dbReference type="InterPro" id="IPR006311">
    <property type="entry name" value="TAT_signal"/>
</dbReference>
<organism evidence="2 3">
    <name type="scientific">Micrococcus aloeverae</name>
    <dbReference type="NCBI Taxonomy" id="1391911"/>
    <lineage>
        <taxon>Bacteria</taxon>
        <taxon>Bacillati</taxon>
        <taxon>Actinomycetota</taxon>
        <taxon>Actinomycetes</taxon>
        <taxon>Micrococcales</taxon>
        <taxon>Micrococcaceae</taxon>
        <taxon>Micrococcus</taxon>
    </lineage>
</organism>
<evidence type="ECO:0000313" key="3">
    <source>
        <dbReference type="Proteomes" id="UP000582085"/>
    </source>
</evidence>
<name>A0ABR6DZB5_9MICC</name>
<dbReference type="RefSeq" id="WP_095695446.1">
    <property type="nucleotide sequence ID" value="NZ_JACJIO010000004.1"/>
</dbReference>
<comment type="caution">
    <text evidence="2">The sequence shown here is derived from an EMBL/GenBank/DDBJ whole genome shotgun (WGS) entry which is preliminary data.</text>
</comment>
<sequence length="191" mass="19628">MQKNTSTLSRRKVTAGIAWSVPAVAAVAAAPFAAASPSCVNTASTEPVKYPGNSTGGGGKLKHAYGFSVTVTNPTRGRIRLSVKSVLIDFEKKGTYTGAQLMIFDKDPCLGGVQLNGNSDRLILEPSGTAGDTRTFWFVVSNTGNSANDAGCIRATLGVALVKGSQPVANLCTEAAVDKACFTATPPSAVC</sequence>
<keyword evidence="1" id="KW-0732">Signal</keyword>
<proteinExistence type="predicted"/>
<feature type="chain" id="PRO_5047090992" description="Tat pathway signal sequence domain protein" evidence="1">
    <location>
        <begin position="26"/>
        <end position="191"/>
    </location>
</feature>
<accession>A0ABR6DZB5</accession>
<evidence type="ECO:0008006" key="4">
    <source>
        <dbReference type="Google" id="ProtNLM"/>
    </source>
</evidence>
<reference evidence="2 3" key="1">
    <citation type="submission" date="2020-08" db="EMBL/GenBank/DDBJ databases">
        <title>The Agave Microbiome: Exploring the role of microbial communities in plant adaptations to desert environments.</title>
        <authorList>
            <person name="Partida-Martinez L.P."/>
        </authorList>
    </citation>
    <scope>NUCLEOTIDE SEQUENCE [LARGE SCALE GENOMIC DNA]</scope>
    <source>
        <strain evidence="2 3">RAT4</strain>
    </source>
</reference>